<dbReference type="NCBIfam" id="NF002542">
    <property type="entry name" value="PRK02101.1-3"/>
    <property type="match status" value="1"/>
</dbReference>
<reference evidence="2 3" key="1">
    <citation type="journal article" date="2017" name="Front. Microbiol.">
        <title>Labilibaculum manganireducens gen. nov., sp. nov. and Labilibaculum filiforme sp. nov., Novel Bacteroidetes Isolated from Subsurface Sediments of the Baltic Sea.</title>
        <authorList>
            <person name="Vandieken V."/>
            <person name="Marshall I.P."/>
            <person name="Niemann H."/>
            <person name="Engelen B."/>
            <person name="Cypionka H."/>
        </authorList>
    </citation>
    <scope>NUCLEOTIDE SEQUENCE [LARGE SCALE GENOMIC DNA]</scope>
    <source>
        <strain evidence="2 3">59.16B</strain>
    </source>
</reference>
<dbReference type="PANTHER" id="PTHR30283">
    <property type="entry name" value="PEROXIDE STRESS RESPONSE PROTEIN YAAA"/>
    <property type="match status" value="1"/>
</dbReference>
<dbReference type="InterPro" id="IPR005583">
    <property type="entry name" value="YaaA"/>
</dbReference>
<dbReference type="GO" id="GO:0005829">
    <property type="term" value="C:cytosol"/>
    <property type="evidence" value="ECO:0007669"/>
    <property type="project" value="TreeGrafter"/>
</dbReference>
<comment type="similarity">
    <text evidence="1">Belongs to the UPF0246 family.</text>
</comment>
<dbReference type="Proteomes" id="UP000233535">
    <property type="component" value="Unassembled WGS sequence"/>
</dbReference>
<evidence type="ECO:0000256" key="1">
    <source>
        <dbReference type="HAMAP-Rule" id="MF_00652"/>
    </source>
</evidence>
<dbReference type="NCBIfam" id="NF002541">
    <property type="entry name" value="PRK02101.1-1"/>
    <property type="match status" value="1"/>
</dbReference>
<keyword evidence="3" id="KW-1185">Reference proteome</keyword>
<evidence type="ECO:0000313" key="3">
    <source>
        <dbReference type="Proteomes" id="UP000233535"/>
    </source>
</evidence>
<dbReference type="EMBL" id="MVDD01000002">
    <property type="protein sequence ID" value="PKQ65101.1"/>
    <property type="molecule type" value="Genomic_DNA"/>
</dbReference>
<evidence type="ECO:0000313" key="2">
    <source>
        <dbReference type="EMBL" id="PKQ65101.1"/>
    </source>
</evidence>
<accession>A0A2N3I473</accession>
<dbReference type="HAMAP" id="MF_00652">
    <property type="entry name" value="UPF0246"/>
    <property type="match status" value="1"/>
</dbReference>
<dbReference type="AlphaFoldDB" id="A0A2N3I473"/>
<organism evidence="2 3">
    <name type="scientific">Labilibaculum filiforme</name>
    <dbReference type="NCBI Taxonomy" id="1940526"/>
    <lineage>
        <taxon>Bacteria</taxon>
        <taxon>Pseudomonadati</taxon>
        <taxon>Bacteroidota</taxon>
        <taxon>Bacteroidia</taxon>
        <taxon>Marinilabiliales</taxon>
        <taxon>Marinifilaceae</taxon>
        <taxon>Labilibaculum</taxon>
    </lineage>
</organism>
<dbReference type="Pfam" id="PF03883">
    <property type="entry name" value="H2O2_YaaD"/>
    <property type="match status" value="1"/>
</dbReference>
<dbReference type="RefSeq" id="WP_101260211.1">
    <property type="nucleotide sequence ID" value="NZ_MVDD01000002.1"/>
</dbReference>
<proteinExistence type="inferred from homology"/>
<dbReference type="PANTHER" id="PTHR30283:SF4">
    <property type="entry name" value="PEROXIDE STRESS RESISTANCE PROTEIN YAAA"/>
    <property type="match status" value="1"/>
</dbReference>
<dbReference type="GO" id="GO:0033194">
    <property type="term" value="P:response to hydroperoxide"/>
    <property type="evidence" value="ECO:0007669"/>
    <property type="project" value="TreeGrafter"/>
</dbReference>
<sequence>MLIVISPAKTLDFESPAVSDIYSDASFLKESRLLIKELRNLKVDDIANLMGISANLAQLNFERFHMWSTPFTKENSKQALLAFKGDVYTGINASTFSDGDFIQSQSNLRILSGLYGVLKPMDLIQAYRLEMGKKIKTSRGENLYQFWGDSITKSINKSLKASNHKHLINLASNEYFKSIDKKKVQAEIITPVFKDLKNGEYKIISFFAKKARGLMTRFIIQNKITDPEDLKAFDLDGYMYNSMLSKEREPVFTRDH</sequence>
<dbReference type="OrthoDB" id="9777133at2"/>
<comment type="caution">
    <text evidence="2">The sequence shown here is derived from an EMBL/GenBank/DDBJ whole genome shotgun (WGS) entry which is preliminary data.</text>
</comment>
<protein>
    <recommendedName>
        <fullName evidence="1">UPF0246 protein BZG02_04530</fullName>
    </recommendedName>
</protein>
<name>A0A2N3I473_9BACT</name>
<gene>
    <name evidence="2" type="ORF">BZG02_04530</name>
</gene>